<dbReference type="AlphaFoldDB" id="A0AAN4ZJN6"/>
<protein>
    <submittedName>
        <fullName evidence="1">Uncharacterized protein</fullName>
    </submittedName>
</protein>
<name>A0AAN4ZJN6_9BILA</name>
<keyword evidence="2" id="KW-1185">Reference proteome</keyword>
<proteinExistence type="predicted"/>
<dbReference type="EMBL" id="BTRK01000002">
    <property type="protein sequence ID" value="GMR39357.1"/>
    <property type="molecule type" value="Genomic_DNA"/>
</dbReference>
<comment type="caution">
    <text evidence="1">The sequence shown here is derived from an EMBL/GenBank/DDBJ whole genome shotgun (WGS) entry which is preliminary data.</text>
</comment>
<evidence type="ECO:0000313" key="2">
    <source>
        <dbReference type="Proteomes" id="UP001328107"/>
    </source>
</evidence>
<evidence type="ECO:0000313" key="1">
    <source>
        <dbReference type="EMBL" id="GMR39357.1"/>
    </source>
</evidence>
<dbReference type="Proteomes" id="UP001328107">
    <property type="component" value="Unassembled WGS sequence"/>
</dbReference>
<sequence length="87" mass="9687">MQWLSCCRPNYLMSPLRGSRVSTGNYADSKECSKDGRTVKLQLHNATLDSKFGLALYHGDKFMLGCSLSDENSPRVSEDTQKELIVG</sequence>
<reference evidence="2" key="1">
    <citation type="submission" date="2022-10" db="EMBL/GenBank/DDBJ databases">
        <title>Genome assembly of Pristionchus species.</title>
        <authorList>
            <person name="Yoshida K."/>
            <person name="Sommer R.J."/>
        </authorList>
    </citation>
    <scope>NUCLEOTIDE SEQUENCE [LARGE SCALE GENOMIC DNA]</scope>
    <source>
        <strain evidence="2">RS5460</strain>
    </source>
</reference>
<gene>
    <name evidence="1" type="ORF">PMAYCL1PPCAC_09552</name>
</gene>
<accession>A0AAN4ZJN6</accession>
<organism evidence="1 2">
    <name type="scientific">Pristionchus mayeri</name>
    <dbReference type="NCBI Taxonomy" id="1317129"/>
    <lineage>
        <taxon>Eukaryota</taxon>
        <taxon>Metazoa</taxon>
        <taxon>Ecdysozoa</taxon>
        <taxon>Nematoda</taxon>
        <taxon>Chromadorea</taxon>
        <taxon>Rhabditida</taxon>
        <taxon>Rhabditina</taxon>
        <taxon>Diplogasteromorpha</taxon>
        <taxon>Diplogasteroidea</taxon>
        <taxon>Neodiplogasteridae</taxon>
        <taxon>Pristionchus</taxon>
    </lineage>
</organism>